<evidence type="ECO:0000259" key="1">
    <source>
        <dbReference type="SMART" id="SM00331"/>
    </source>
</evidence>
<dbReference type="InterPro" id="IPR003594">
    <property type="entry name" value="HATPase_dom"/>
</dbReference>
<dbReference type="InterPro" id="IPR036457">
    <property type="entry name" value="PPM-type-like_dom_sf"/>
</dbReference>
<dbReference type="PANTHER" id="PTHR35801">
    <property type="entry name" value="PHOSPHOSERINE PHOSPHATASE RSBX"/>
    <property type="match status" value="1"/>
</dbReference>
<dbReference type="SUPFAM" id="SSF55874">
    <property type="entry name" value="ATPase domain of HSP90 chaperone/DNA topoisomerase II/histidine kinase"/>
    <property type="match status" value="1"/>
</dbReference>
<accession>A0A6J4J3G0</accession>
<reference evidence="2" key="1">
    <citation type="submission" date="2020-02" db="EMBL/GenBank/DDBJ databases">
        <authorList>
            <person name="Meier V. D."/>
        </authorList>
    </citation>
    <scope>NUCLEOTIDE SEQUENCE</scope>
    <source>
        <strain evidence="2">AVDCRST_MAG56</strain>
    </source>
</reference>
<dbReference type="Pfam" id="PF07228">
    <property type="entry name" value="SpoIIE"/>
    <property type="match status" value="1"/>
</dbReference>
<proteinExistence type="predicted"/>
<dbReference type="Gene3D" id="3.30.565.10">
    <property type="entry name" value="Histidine kinase-like ATPase, C-terminal domain"/>
    <property type="match status" value="1"/>
</dbReference>
<dbReference type="EMBL" id="CADCTQ010000240">
    <property type="protein sequence ID" value="CAA9265962.1"/>
    <property type="molecule type" value="Genomic_DNA"/>
</dbReference>
<feature type="domain" description="PPM-type phosphatase" evidence="1">
    <location>
        <begin position="147"/>
        <end position="340"/>
    </location>
</feature>
<organism evidence="2">
    <name type="scientific">uncultured Cytophagales bacterium</name>
    <dbReference type="NCBI Taxonomy" id="158755"/>
    <lineage>
        <taxon>Bacteria</taxon>
        <taxon>Pseudomonadati</taxon>
        <taxon>Bacteroidota</taxon>
        <taxon>Sphingobacteriia</taxon>
        <taxon>Sphingobacteriales</taxon>
        <taxon>environmental samples</taxon>
    </lineage>
</organism>
<sequence>MPFSAHQRFALTDRSFAYTLKKDVHKLAESLGFAPAQSGRIDIIVSELISNLLKHTPQGGELLAKAVFGDDGQAAGLELLCLDTGPGMRDPQRMLEDGVSTAGSKGEGLGAVRRLSDDFDLFSQPGSGTAILSRLFLPESSGTRPAPHTLDVRAVMVPKPGETFCGDNWSVVSQGGRYAIAAIDGLGHGEEAALASGEATRVFAGIAHQPPCQALVGIHEAIRKTRGAVGAVTVVDLEGRQVSFCGIGNIMGKVHAADAVKSLISYNGMLGNNRPAVLNDHPNAWDPSGLLVLHSDGIKARWDLGKYPGLKNHDPSVIAGVLYKDFTRKTDDVLVIAAKNKK</sequence>
<dbReference type="InterPro" id="IPR039248">
    <property type="entry name" value="Ptase_RsbX"/>
</dbReference>
<dbReference type="Gene3D" id="3.60.40.10">
    <property type="entry name" value="PPM-type phosphatase domain"/>
    <property type="match status" value="1"/>
</dbReference>
<dbReference type="SUPFAM" id="SSF81606">
    <property type="entry name" value="PP2C-like"/>
    <property type="match status" value="1"/>
</dbReference>
<protein>
    <recommendedName>
        <fullName evidence="1">PPM-type phosphatase domain-containing protein</fullName>
    </recommendedName>
</protein>
<dbReference type="PANTHER" id="PTHR35801:SF1">
    <property type="entry name" value="PHOSPHOSERINE PHOSPHATASE RSBX"/>
    <property type="match status" value="1"/>
</dbReference>
<dbReference type="InterPro" id="IPR001932">
    <property type="entry name" value="PPM-type_phosphatase-like_dom"/>
</dbReference>
<gene>
    <name evidence="2" type="ORF">AVDCRST_MAG56-2759</name>
</gene>
<evidence type="ECO:0000313" key="2">
    <source>
        <dbReference type="EMBL" id="CAA9265962.1"/>
    </source>
</evidence>
<dbReference type="InterPro" id="IPR036890">
    <property type="entry name" value="HATPase_C_sf"/>
</dbReference>
<dbReference type="AlphaFoldDB" id="A0A6J4J3G0"/>
<dbReference type="SMART" id="SM00331">
    <property type="entry name" value="PP2C_SIG"/>
    <property type="match status" value="1"/>
</dbReference>
<dbReference type="Pfam" id="PF13581">
    <property type="entry name" value="HATPase_c_2"/>
    <property type="match status" value="1"/>
</dbReference>
<name>A0A6J4J3G0_9SPHI</name>